<dbReference type="RefSeq" id="WP_206986041.1">
    <property type="nucleotide sequence ID" value="NZ_JAFLQZ010000016.1"/>
</dbReference>
<feature type="region of interest" description="Disordered" evidence="1">
    <location>
        <begin position="83"/>
        <end position="106"/>
    </location>
</feature>
<name>A0A939JE54_9BACT</name>
<evidence type="ECO:0000313" key="3">
    <source>
        <dbReference type="EMBL" id="MBO0360100.1"/>
    </source>
</evidence>
<evidence type="ECO:0000256" key="2">
    <source>
        <dbReference type="SAM" id="Phobius"/>
    </source>
</evidence>
<keyword evidence="4" id="KW-1185">Reference proteome</keyword>
<protein>
    <submittedName>
        <fullName evidence="3">Uncharacterized protein</fullName>
    </submittedName>
</protein>
<keyword evidence="2" id="KW-0472">Membrane</keyword>
<dbReference type="Proteomes" id="UP000664144">
    <property type="component" value="Unassembled WGS sequence"/>
</dbReference>
<comment type="caution">
    <text evidence="3">The sequence shown here is derived from an EMBL/GenBank/DDBJ whole genome shotgun (WGS) entry which is preliminary data.</text>
</comment>
<gene>
    <name evidence="3" type="ORF">J0X19_19220</name>
</gene>
<evidence type="ECO:0000256" key="1">
    <source>
        <dbReference type="SAM" id="MobiDB-lite"/>
    </source>
</evidence>
<keyword evidence="2" id="KW-1133">Transmembrane helix</keyword>
<evidence type="ECO:0000313" key="4">
    <source>
        <dbReference type="Proteomes" id="UP000664144"/>
    </source>
</evidence>
<organism evidence="3 4">
    <name type="scientific">Hymenobacter telluris</name>
    <dbReference type="NCBI Taxonomy" id="2816474"/>
    <lineage>
        <taxon>Bacteria</taxon>
        <taxon>Pseudomonadati</taxon>
        <taxon>Bacteroidota</taxon>
        <taxon>Cytophagia</taxon>
        <taxon>Cytophagales</taxon>
        <taxon>Hymenobacteraceae</taxon>
        <taxon>Hymenobacter</taxon>
    </lineage>
</organism>
<dbReference type="AlphaFoldDB" id="A0A939JE54"/>
<reference evidence="3" key="1">
    <citation type="submission" date="2021-03" db="EMBL/GenBank/DDBJ databases">
        <authorList>
            <person name="Kim M.K."/>
        </authorList>
    </citation>
    <scope>NUCLEOTIDE SEQUENCE</scope>
    <source>
        <strain evidence="3">BT186</strain>
    </source>
</reference>
<proteinExistence type="predicted"/>
<accession>A0A939JE54</accession>
<sequence>MPTIELSDWQRLLFGDTPGGRAWAVVVHTFLIHLFLLEVMRRLGKRMSARLTIAELGVMSLLIANAAPSRILRCYPPQAAHAARTSSGARQSLRRPQPGTLARSLA</sequence>
<dbReference type="EMBL" id="JAFLQZ010000016">
    <property type="protein sequence ID" value="MBO0360100.1"/>
    <property type="molecule type" value="Genomic_DNA"/>
</dbReference>
<keyword evidence="2" id="KW-0812">Transmembrane</keyword>
<feature type="transmembrane region" description="Helical" evidence="2">
    <location>
        <begin position="20"/>
        <end position="37"/>
    </location>
</feature>